<accession>A0A450ZRA3</accession>
<evidence type="ECO:0008006" key="2">
    <source>
        <dbReference type="Google" id="ProtNLM"/>
    </source>
</evidence>
<protein>
    <recommendedName>
        <fullName evidence="2">Transposase</fullName>
    </recommendedName>
</protein>
<organism evidence="1">
    <name type="scientific">Candidatus Kentrum sp. TC</name>
    <dbReference type="NCBI Taxonomy" id="2126339"/>
    <lineage>
        <taxon>Bacteria</taxon>
        <taxon>Pseudomonadati</taxon>
        <taxon>Pseudomonadota</taxon>
        <taxon>Gammaproteobacteria</taxon>
        <taxon>Candidatus Kentrum</taxon>
    </lineage>
</organism>
<reference evidence="1" key="1">
    <citation type="submission" date="2019-02" db="EMBL/GenBank/DDBJ databases">
        <authorList>
            <person name="Gruber-Vodicka R. H."/>
            <person name="Seah K. B. B."/>
        </authorList>
    </citation>
    <scope>NUCLEOTIDE SEQUENCE</scope>
    <source>
        <strain evidence="1">BECK_BZ126</strain>
    </source>
</reference>
<gene>
    <name evidence="1" type="ORF">BECKTC1821F_GA0114240_100967</name>
</gene>
<proteinExistence type="predicted"/>
<name>A0A450ZRA3_9GAMM</name>
<evidence type="ECO:0000313" key="1">
    <source>
        <dbReference type="EMBL" id="VFK56231.1"/>
    </source>
</evidence>
<sequence length="82" mass="9574">MALRRRLPNDPDGVLEELAPYHQDIKGLVVESTYNWYWLVDGPMEASFWVRLANTAAIIQYKRLNRTDDDSDARFLATIAYR</sequence>
<dbReference type="AlphaFoldDB" id="A0A450ZRA3"/>
<dbReference type="EMBL" id="CAADFW010000009">
    <property type="protein sequence ID" value="VFK56231.1"/>
    <property type="molecule type" value="Genomic_DNA"/>
</dbReference>